<dbReference type="InterPro" id="IPR021899">
    <property type="entry name" value="DUF3511"/>
</dbReference>
<dbReference type="Proteomes" id="UP001227230">
    <property type="component" value="Chromosome 7"/>
</dbReference>
<dbReference type="PANTHER" id="PTHR33193">
    <property type="entry name" value="DOMAIN PROTEIN, PUTATIVE (DUF3511)-RELATED"/>
    <property type="match status" value="1"/>
</dbReference>
<dbReference type="EMBL" id="CP126654">
    <property type="protein sequence ID" value="WJZ90430.1"/>
    <property type="molecule type" value="Genomic_DNA"/>
</dbReference>
<name>A0ABY9C5V2_VITVI</name>
<dbReference type="PANTHER" id="PTHR33193:SF13">
    <property type="entry name" value="EXPRESSED PROTEIN"/>
    <property type="match status" value="1"/>
</dbReference>
<evidence type="ECO:0000256" key="1">
    <source>
        <dbReference type="SAM" id="MobiDB-lite"/>
    </source>
</evidence>
<organism evidence="2 3">
    <name type="scientific">Vitis vinifera</name>
    <name type="common">Grape</name>
    <dbReference type="NCBI Taxonomy" id="29760"/>
    <lineage>
        <taxon>Eukaryota</taxon>
        <taxon>Viridiplantae</taxon>
        <taxon>Streptophyta</taxon>
        <taxon>Embryophyta</taxon>
        <taxon>Tracheophyta</taxon>
        <taxon>Spermatophyta</taxon>
        <taxon>Magnoliopsida</taxon>
        <taxon>eudicotyledons</taxon>
        <taxon>Gunneridae</taxon>
        <taxon>Pentapetalae</taxon>
        <taxon>rosids</taxon>
        <taxon>Vitales</taxon>
        <taxon>Vitaceae</taxon>
        <taxon>Viteae</taxon>
        <taxon>Vitis</taxon>
    </lineage>
</organism>
<reference evidence="2 3" key="1">
    <citation type="journal article" date="2023" name="Hortic Res">
        <title>The complete reference genome for grapevine (Vitis vinifera L.) genetics and breeding.</title>
        <authorList>
            <person name="Shi X."/>
            <person name="Cao S."/>
            <person name="Wang X."/>
            <person name="Huang S."/>
            <person name="Wang Y."/>
            <person name="Liu Z."/>
            <person name="Liu W."/>
            <person name="Leng X."/>
            <person name="Peng Y."/>
            <person name="Wang N."/>
            <person name="Wang Y."/>
            <person name="Ma Z."/>
            <person name="Xu X."/>
            <person name="Zhang F."/>
            <person name="Xue H."/>
            <person name="Zhong H."/>
            <person name="Wang Y."/>
            <person name="Zhang K."/>
            <person name="Velt A."/>
            <person name="Avia K."/>
            <person name="Holtgrawe D."/>
            <person name="Grimplet J."/>
            <person name="Matus J.T."/>
            <person name="Ware D."/>
            <person name="Wu X."/>
            <person name="Wang H."/>
            <person name="Liu C."/>
            <person name="Fang Y."/>
            <person name="Rustenholz C."/>
            <person name="Cheng Z."/>
            <person name="Xiao H."/>
            <person name="Zhou Y."/>
        </authorList>
    </citation>
    <scope>NUCLEOTIDE SEQUENCE [LARGE SCALE GENOMIC DNA]</scope>
    <source>
        <strain evidence="3">cv. Pinot noir / PN40024</strain>
        <tissue evidence="2">Leaf</tissue>
    </source>
</reference>
<protein>
    <recommendedName>
        <fullName evidence="4">DUF3511 domain-containing protein</fullName>
    </recommendedName>
</protein>
<sequence length="107" mass="12098">MDQSTSGHRFSGVDRRPGIVSGKNFSNGQTYMAGPHSPDLRPVPPRGESVNHGSSAAKPWDFGDPDMRRRKRIAKYKVYTVEGKVKSSLRKGLRWFKNKCHEIIHGY</sequence>
<dbReference type="Pfam" id="PF12023">
    <property type="entry name" value="DUF3511"/>
    <property type="match status" value="1"/>
</dbReference>
<gene>
    <name evidence="2" type="ORF">VitviT2T_009573</name>
</gene>
<evidence type="ECO:0008006" key="4">
    <source>
        <dbReference type="Google" id="ProtNLM"/>
    </source>
</evidence>
<feature type="region of interest" description="Disordered" evidence="1">
    <location>
        <begin position="1"/>
        <end position="65"/>
    </location>
</feature>
<evidence type="ECO:0000313" key="2">
    <source>
        <dbReference type="EMBL" id="WJZ90430.1"/>
    </source>
</evidence>
<keyword evidence="3" id="KW-1185">Reference proteome</keyword>
<accession>A0ABY9C5V2</accession>
<evidence type="ECO:0000313" key="3">
    <source>
        <dbReference type="Proteomes" id="UP001227230"/>
    </source>
</evidence>
<proteinExistence type="predicted"/>